<evidence type="ECO:0000256" key="2">
    <source>
        <dbReference type="ARBA" id="ARBA00022729"/>
    </source>
</evidence>
<gene>
    <name evidence="5" type="ORF">DL1_18720</name>
</gene>
<dbReference type="EMBL" id="JHEH01000007">
    <property type="protein sequence ID" value="KEP70166.1"/>
    <property type="molecule type" value="Genomic_DNA"/>
</dbReference>
<dbReference type="SUPFAM" id="SSF53822">
    <property type="entry name" value="Periplasmic binding protein-like I"/>
    <property type="match status" value="1"/>
</dbReference>
<dbReference type="AlphaFoldDB" id="A0A074TEI8"/>
<reference evidence="5 6" key="1">
    <citation type="submission" date="2014-03" db="EMBL/GenBank/DDBJ databases">
        <title>The draft genome sequence of Thioclava dalianensis DLFJ1-1.</title>
        <authorList>
            <person name="Lai Q."/>
            <person name="Shao Z."/>
        </authorList>
    </citation>
    <scope>NUCLEOTIDE SEQUENCE [LARGE SCALE GENOMIC DNA]</scope>
    <source>
        <strain evidence="5 6">DLFJ1-1</strain>
    </source>
</reference>
<dbReference type="PANTHER" id="PTHR30483">
    <property type="entry name" value="LEUCINE-SPECIFIC-BINDING PROTEIN"/>
    <property type="match status" value="1"/>
</dbReference>
<dbReference type="Proteomes" id="UP000027725">
    <property type="component" value="Unassembled WGS sequence"/>
</dbReference>
<dbReference type="Pfam" id="PF13458">
    <property type="entry name" value="Peripla_BP_6"/>
    <property type="match status" value="1"/>
</dbReference>
<dbReference type="GO" id="GO:0006865">
    <property type="term" value="P:amino acid transport"/>
    <property type="evidence" value="ECO:0007669"/>
    <property type="project" value="UniProtKB-KW"/>
</dbReference>
<evidence type="ECO:0000256" key="3">
    <source>
        <dbReference type="ARBA" id="ARBA00022970"/>
    </source>
</evidence>
<feature type="domain" description="Leucine-binding protein" evidence="4">
    <location>
        <begin position="46"/>
        <end position="376"/>
    </location>
</feature>
<dbReference type="PROSITE" id="PS51257">
    <property type="entry name" value="PROKAR_LIPOPROTEIN"/>
    <property type="match status" value="1"/>
</dbReference>
<accession>A0A074TEI8</accession>
<keyword evidence="3" id="KW-0029">Amino-acid transport</keyword>
<dbReference type="InterPro" id="IPR028082">
    <property type="entry name" value="Peripla_BP_I"/>
</dbReference>
<dbReference type="RefSeq" id="WP_038064590.1">
    <property type="nucleotide sequence ID" value="NZ_FOVB01000001.1"/>
</dbReference>
<keyword evidence="3" id="KW-0813">Transport</keyword>
<evidence type="ECO:0000256" key="1">
    <source>
        <dbReference type="ARBA" id="ARBA00010062"/>
    </source>
</evidence>
<sequence length="393" mass="40345">MSDLIRIIRRRAAQFVALFSVLWLAACVATGPMGPNSGQRIDSSKPVQVALLVPAGSGKSGDETLARALRNAAQMAVSDLQGAKIDLRVYNTGGQPAQAAAMAKKAVDEGAKIILGPVYAQSANAAAVAVAPRNINVLAFSNNTDIAGGNLFVLGPTFPNTANRLVKFAASRGKQRMLVVHEDTAAGQVGSAAIQSAIARSGATLAGVSSYPFSQQGVTSAAPQIASRIKAGDVDAVFLTADTAGALPLLTQLLSENGVGPQSAQYIGLTRWDIPPATLSLPGVQGGWFAEPDPNLQAQFVQRYQAAYGEAPHPIAGLAYDGIAAIGALIKSGNPNALTRQGITQPSGFVGVNGVFRLLPDGTNERGLAIAQVQNGQAMVIDPAPRSFGGAGF</sequence>
<evidence type="ECO:0000313" key="6">
    <source>
        <dbReference type="Proteomes" id="UP000027725"/>
    </source>
</evidence>
<protein>
    <submittedName>
        <fullName evidence="5">ABC transporter substrate-binding protein</fullName>
    </submittedName>
</protein>
<keyword evidence="6" id="KW-1185">Reference proteome</keyword>
<organism evidence="5 6">
    <name type="scientific">Thioclava dalianensis</name>
    <dbReference type="NCBI Taxonomy" id="1185766"/>
    <lineage>
        <taxon>Bacteria</taxon>
        <taxon>Pseudomonadati</taxon>
        <taxon>Pseudomonadota</taxon>
        <taxon>Alphaproteobacteria</taxon>
        <taxon>Rhodobacterales</taxon>
        <taxon>Paracoccaceae</taxon>
        <taxon>Thioclava</taxon>
    </lineage>
</organism>
<keyword evidence="2" id="KW-0732">Signal</keyword>
<proteinExistence type="inferred from homology"/>
<dbReference type="CDD" id="cd06339">
    <property type="entry name" value="PBP1_YraM_LppC_lipoprotein-like"/>
    <property type="match status" value="1"/>
</dbReference>
<evidence type="ECO:0000259" key="4">
    <source>
        <dbReference type="Pfam" id="PF13458"/>
    </source>
</evidence>
<dbReference type="OrthoDB" id="7210494at2"/>
<dbReference type="Gene3D" id="3.40.50.2300">
    <property type="match status" value="2"/>
</dbReference>
<dbReference type="InterPro" id="IPR051010">
    <property type="entry name" value="BCAA_transport"/>
</dbReference>
<dbReference type="InterPro" id="IPR028081">
    <property type="entry name" value="Leu-bd"/>
</dbReference>
<dbReference type="PANTHER" id="PTHR30483:SF6">
    <property type="entry name" value="PERIPLASMIC BINDING PROTEIN OF ABC TRANSPORTER FOR NATURAL AMINO ACIDS"/>
    <property type="match status" value="1"/>
</dbReference>
<evidence type="ECO:0000313" key="5">
    <source>
        <dbReference type="EMBL" id="KEP70166.1"/>
    </source>
</evidence>
<comment type="similarity">
    <text evidence="1">Belongs to the leucine-binding protein family.</text>
</comment>
<dbReference type="eggNOG" id="COG0683">
    <property type="taxonomic scope" value="Bacteria"/>
</dbReference>
<dbReference type="STRING" id="1185766.SAMN05216224_101404"/>
<name>A0A074TEI8_9RHOB</name>
<comment type="caution">
    <text evidence="5">The sequence shown here is derived from an EMBL/GenBank/DDBJ whole genome shotgun (WGS) entry which is preliminary data.</text>
</comment>